<dbReference type="PROSITE" id="PS50887">
    <property type="entry name" value="GGDEF"/>
    <property type="match status" value="1"/>
</dbReference>
<evidence type="ECO:0000256" key="2">
    <source>
        <dbReference type="ARBA" id="ARBA00034247"/>
    </source>
</evidence>
<feature type="transmembrane region" description="Helical" evidence="4">
    <location>
        <begin position="98"/>
        <end position="120"/>
    </location>
</feature>
<dbReference type="GO" id="GO:0052621">
    <property type="term" value="F:diguanylate cyclase activity"/>
    <property type="evidence" value="ECO:0007669"/>
    <property type="project" value="UniProtKB-EC"/>
</dbReference>
<feature type="transmembrane region" description="Helical" evidence="4">
    <location>
        <begin position="157"/>
        <end position="176"/>
    </location>
</feature>
<dbReference type="EMBL" id="JBEWZI010000005">
    <property type="protein sequence ID" value="MET7013898.1"/>
    <property type="molecule type" value="Genomic_DNA"/>
</dbReference>
<dbReference type="RefSeq" id="WP_354600360.1">
    <property type="nucleotide sequence ID" value="NZ_JBEWZI010000005.1"/>
</dbReference>
<evidence type="ECO:0000313" key="6">
    <source>
        <dbReference type="EMBL" id="MET7013898.1"/>
    </source>
</evidence>
<feature type="transmembrane region" description="Helical" evidence="4">
    <location>
        <begin position="126"/>
        <end position="145"/>
    </location>
</feature>
<evidence type="ECO:0000256" key="3">
    <source>
        <dbReference type="SAM" id="MobiDB-lite"/>
    </source>
</evidence>
<keyword evidence="7" id="KW-1185">Reference proteome</keyword>
<accession>A0ABV2TIZ9</accession>
<protein>
    <recommendedName>
        <fullName evidence="1">diguanylate cyclase</fullName>
        <ecNumber evidence="1">2.7.7.65</ecNumber>
    </recommendedName>
</protein>
<dbReference type="InterPro" id="IPR029787">
    <property type="entry name" value="Nucleotide_cyclase"/>
</dbReference>
<dbReference type="Gene3D" id="3.30.70.270">
    <property type="match status" value="1"/>
</dbReference>
<evidence type="ECO:0000256" key="4">
    <source>
        <dbReference type="SAM" id="Phobius"/>
    </source>
</evidence>
<dbReference type="EC" id="2.7.7.65" evidence="1"/>
<feature type="region of interest" description="Disordered" evidence="3">
    <location>
        <begin position="38"/>
        <end position="58"/>
    </location>
</feature>
<dbReference type="PANTHER" id="PTHR45138">
    <property type="entry name" value="REGULATORY COMPONENTS OF SENSORY TRANSDUCTION SYSTEM"/>
    <property type="match status" value="1"/>
</dbReference>
<comment type="caution">
    <text evidence="6">The sequence shown here is derived from an EMBL/GenBank/DDBJ whole genome shotgun (WGS) entry which is preliminary data.</text>
</comment>
<dbReference type="SUPFAM" id="SSF55073">
    <property type="entry name" value="Nucleotide cyclase"/>
    <property type="match status" value="1"/>
</dbReference>
<proteinExistence type="predicted"/>
<dbReference type="PANTHER" id="PTHR45138:SF9">
    <property type="entry name" value="DIGUANYLATE CYCLASE DGCM-RELATED"/>
    <property type="match status" value="1"/>
</dbReference>
<evidence type="ECO:0000313" key="7">
    <source>
        <dbReference type="Proteomes" id="UP001549691"/>
    </source>
</evidence>
<gene>
    <name evidence="6" type="ORF">ABXR19_06835</name>
</gene>
<feature type="domain" description="GGDEF" evidence="5">
    <location>
        <begin position="315"/>
        <end position="451"/>
    </location>
</feature>
<name>A0ABV2TIZ9_9RHOO</name>
<keyword evidence="4" id="KW-0812">Transmembrane</keyword>
<comment type="catalytic activity">
    <reaction evidence="2">
        <text>2 GTP = 3',3'-c-di-GMP + 2 diphosphate</text>
        <dbReference type="Rhea" id="RHEA:24898"/>
        <dbReference type="ChEBI" id="CHEBI:33019"/>
        <dbReference type="ChEBI" id="CHEBI:37565"/>
        <dbReference type="ChEBI" id="CHEBI:58805"/>
        <dbReference type="EC" id="2.7.7.65"/>
    </reaction>
</comment>
<dbReference type="InterPro" id="IPR043128">
    <property type="entry name" value="Rev_trsase/Diguanyl_cyclase"/>
</dbReference>
<dbReference type="Pfam" id="PF00990">
    <property type="entry name" value="GGDEF"/>
    <property type="match status" value="1"/>
</dbReference>
<keyword evidence="4" id="KW-1133">Transmembrane helix</keyword>
<evidence type="ECO:0000259" key="5">
    <source>
        <dbReference type="PROSITE" id="PS50887"/>
    </source>
</evidence>
<dbReference type="InterPro" id="IPR050469">
    <property type="entry name" value="Diguanylate_Cyclase"/>
</dbReference>
<organism evidence="6 7">
    <name type="scientific">Uliginosibacterium flavum</name>
    <dbReference type="NCBI Taxonomy" id="1396831"/>
    <lineage>
        <taxon>Bacteria</taxon>
        <taxon>Pseudomonadati</taxon>
        <taxon>Pseudomonadota</taxon>
        <taxon>Betaproteobacteria</taxon>
        <taxon>Rhodocyclales</taxon>
        <taxon>Zoogloeaceae</taxon>
        <taxon>Uliginosibacterium</taxon>
    </lineage>
</organism>
<keyword evidence="4" id="KW-0472">Membrane</keyword>
<dbReference type="Proteomes" id="UP001549691">
    <property type="component" value="Unassembled WGS sequence"/>
</dbReference>
<reference evidence="6 7" key="1">
    <citation type="submission" date="2024-07" db="EMBL/GenBank/DDBJ databases">
        <title>Uliginosibacterium flavum JJ3220;KACC:17644.</title>
        <authorList>
            <person name="Kim M.K."/>
        </authorList>
    </citation>
    <scope>NUCLEOTIDE SEQUENCE [LARGE SCALE GENOMIC DNA]</scope>
    <source>
        <strain evidence="6 7">KACC:17644</strain>
    </source>
</reference>
<evidence type="ECO:0000256" key="1">
    <source>
        <dbReference type="ARBA" id="ARBA00012528"/>
    </source>
</evidence>
<sequence>MAVDQLQERLFGQDAAYRLSACFSSGMECRYSVSRQPHNLTSSMSDPTSKNAVKAPPDRDWEEPLQAYLAQPPFWLEFPAAIEARFLLRGRPARLKRFLFCLRWSLAVLTVMVLCDGLLLGTNKEWAFGLRLFALGSCAAGLLVLPRERFAAHRERSMAALCVVMAVCQVLIVYAGDGMATQLYDGALVLVLLLCNQVARVRLRQALPFTLMWWLLFVFQELFHAESSWREVFSGGVFAAVIAAMSLSAKRAMELDNRATFALKSLNAINADKLAHANAELLALVHFDPLTQLANRRHCGEYYERMLRNAVRERTPLAVLFVDIDYFKRFNDTYGHHAGDDCLCFVATMVRYAARRPLDLAVRYGGEEFVVILAGTDQHDAIRIAEDLCSQIYQVRLPHETHPLGRVTVSIGVCAGRPDAATASSNLLNTADRALYQAKQDGRNRVAFIPLGAPATSVE</sequence>
<feature type="compositionally biased region" description="Polar residues" evidence="3">
    <location>
        <begin position="38"/>
        <end position="51"/>
    </location>
</feature>
<dbReference type="SMART" id="SM00267">
    <property type="entry name" value="GGDEF"/>
    <property type="match status" value="1"/>
</dbReference>
<dbReference type="NCBIfam" id="TIGR00254">
    <property type="entry name" value="GGDEF"/>
    <property type="match status" value="1"/>
</dbReference>
<dbReference type="InterPro" id="IPR000160">
    <property type="entry name" value="GGDEF_dom"/>
</dbReference>
<keyword evidence="6" id="KW-0548">Nucleotidyltransferase</keyword>
<dbReference type="CDD" id="cd01949">
    <property type="entry name" value="GGDEF"/>
    <property type="match status" value="1"/>
</dbReference>
<keyword evidence="6" id="KW-0808">Transferase</keyword>